<proteinExistence type="predicted"/>
<feature type="domain" description="N-acetyltransferase" evidence="3">
    <location>
        <begin position="2"/>
        <end position="161"/>
    </location>
</feature>
<dbReference type="EMBL" id="SCWD01000002">
    <property type="protein sequence ID" value="TDM02141.1"/>
    <property type="molecule type" value="Genomic_DNA"/>
</dbReference>
<protein>
    <submittedName>
        <fullName evidence="4">GNAT family N-acetyltransferase</fullName>
    </submittedName>
</protein>
<gene>
    <name evidence="4" type="ORF">ERX40_06170</name>
</gene>
<dbReference type="InterPro" id="IPR016181">
    <property type="entry name" value="Acyl_CoA_acyltransferase"/>
</dbReference>
<comment type="caution">
    <text evidence="4">The sequence shown here is derived from an EMBL/GenBank/DDBJ whole genome shotgun (WGS) entry which is preliminary data.</text>
</comment>
<organism evidence="4 5">
    <name type="scientific">Macrococcus carouselicus</name>
    <dbReference type="NCBI Taxonomy" id="69969"/>
    <lineage>
        <taxon>Bacteria</taxon>
        <taxon>Bacillati</taxon>
        <taxon>Bacillota</taxon>
        <taxon>Bacilli</taxon>
        <taxon>Bacillales</taxon>
        <taxon>Staphylococcaceae</taxon>
        <taxon>Macrococcus</taxon>
    </lineage>
</organism>
<dbReference type="InterPro" id="IPR000182">
    <property type="entry name" value="GNAT_dom"/>
</dbReference>
<dbReference type="PANTHER" id="PTHR10908:SF0">
    <property type="entry name" value="SEROTONIN N-ACETYLTRANSFERASE"/>
    <property type="match status" value="1"/>
</dbReference>
<dbReference type="Pfam" id="PF13673">
    <property type="entry name" value="Acetyltransf_10"/>
    <property type="match status" value="1"/>
</dbReference>
<dbReference type="AlphaFoldDB" id="A0A9Q8CLJ0"/>
<evidence type="ECO:0000259" key="3">
    <source>
        <dbReference type="PROSITE" id="PS51186"/>
    </source>
</evidence>
<dbReference type="PANTHER" id="PTHR10908">
    <property type="entry name" value="SEROTONIN N-ACETYLTRANSFERASE"/>
    <property type="match status" value="1"/>
</dbReference>
<keyword evidence="5" id="KW-1185">Reference proteome</keyword>
<keyword evidence="2" id="KW-0012">Acyltransferase</keyword>
<evidence type="ECO:0000256" key="2">
    <source>
        <dbReference type="ARBA" id="ARBA00023315"/>
    </source>
</evidence>
<keyword evidence="1" id="KW-0808">Transferase</keyword>
<evidence type="ECO:0000313" key="4">
    <source>
        <dbReference type="EMBL" id="TDM02141.1"/>
    </source>
</evidence>
<dbReference type="SUPFAM" id="SSF55729">
    <property type="entry name" value="Acyl-CoA N-acyltransferases (Nat)"/>
    <property type="match status" value="1"/>
</dbReference>
<accession>A0A9Q8CLJ0</accession>
<dbReference type="InterPro" id="IPR051635">
    <property type="entry name" value="SNAT-like"/>
</dbReference>
<sequence length="161" mass="18277">MYTFRNVEPQDLEQIARLESRAFVPGVADTREVLEERIDKIAETFIVVGSEGEIAGFINGPMITTQYITDDLFKKVPSPKVGKYLSVLGLVVSEEHQRQGLAGKLLEQFTERARELYVKAITLTCTEDLVPFYERYGFKCHGPSSSQHGGEQWFNMVKEIK</sequence>
<name>A0A9Q8CLJ0_9STAP</name>
<dbReference type="OrthoDB" id="9800962at2"/>
<dbReference type="CDD" id="cd04301">
    <property type="entry name" value="NAT_SF"/>
    <property type="match status" value="1"/>
</dbReference>
<dbReference type="PROSITE" id="PS51186">
    <property type="entry name" value="GNAT"/>
    <property type="match status" value="1"/>
</dbReference>
<reference evidence="4 5" key="1">
    <citation type="submission" date="2019-01" db="EMBL/GenBank/DDBJ databases">
        <title>Draft genome sequences of the type strains of six Macrococcus species.</title>
        <authorList>
            <person name="Mazhar S."/>
            <person name="Altermann E."/>
            <person name="Hill C."/>
            <person name="Mcauliffe O."/>
        </authorList>
    </citation>
    <scope>NUCLEOTIDE SEQUENCE [LARGE SCALE GENOMIC DNA]</scope>
    <source>
        <strain evidence="4 5">ATCC 51828</strain>
    </source>
</reference>
<dbReference type="Proteomes" id="UP000295280">
    <property type="component" value="Unassembled WGS sequence"/>
</dbReference>
<dbReference type="Gene3D" id="3.40.630.30">
    <property type="match status" value="1"/>
</dbReference>
<evidence type="ECO:0000256" key="1">
    <source>
        <dbReference type="ARBA" id="ARBA00022679"/>
    </source>
</evidence>
<dbReference type="GO" id="GO:0008080">
    <property type="term" value="F:N-acetyltransferase activity"/>
    <property type="evidence" value="ECO:0007669"/>
    <property type="project" value="UniProtKB-ARBA"/>
</dbReference>
<evidence type="ECO:0000313" key="5">
    <source>
        <dbReference type="Proteomes" id="UP000295280"/>
    </source>
</evidence>
<dbReference type="RefSeq" id="WP_133417628.1">
    <property type="nucleotide sequence ID" value="NZ_SCWD01000002.1"/>
</dbReference>